<keyword evidence="2" id="KW-1185">Reference proteome</keyword>
<comment type="caution">
    <text evidence="1">The sequence shown here is derived from an EMBL/GenBank/DDBJ whole genome shotgun (WGS) entry which is preliminary data.</text>
</comment>
<evidence type="ECO:0000313" key="2">
    <source>
        <dbReference type="Proteomes" id="UP001390339"/>
    </source>
</evidence>
<sequence length="339" mass="36736">MYTILLLLPALVRAGFSWQDPSSTLIALPSWPSQSPPAPLPSTHLTTTTISPLSSVATPNKPDEVMKAFLTGALLNVRVANKAEECSSIDQSSFVEKTARFLDNWKTASLVPTQGEDTTKQLLERLVQYQNVYRVIGAESQTQEGTVPSTWNYPGNIVERIREMRSILEDNDIQRGKEPRVIDALDVIFDDVCADTGKISQIPRAVQETVRANEFGRRVLLIAEGSELRVDRKPPEHDVDDLLDSGGHLGAFGVGAHVVKDDAERLEDAGLATDQGAGLLDVGDDGADLVNDVVREGVVLAFRPDRLQHALVHHQALENLLLGLAALVGYPGGGVPTAE</sequence>
<dbReference type="EMBL" id="JAPCWZ010000007">
    <property type="protein sequence ID" value="KAK8855042.1"/>
    <property type="molecule type" value="Genomic_DNA"/>
</dbReference>
<dbReference type="Proteomes" id="UP001390339">
    <property type="component" value="Unassembled WGS sequence"/>
</dbReference>
<protein>
    <submittedName>
        <fullName evidence="1">Uncharacterized protein</fullName>
    </submittedName>
</protein>
<gene>
    <name evidence="1" type="ORF">PGQ11_010954</name>
</gene>
<accession>A0ABR2HYP0</accession>
<evidence type="ECO:0000313" key="1">
    <source>
        <dbReference type="EMBL" id="KAK8855042.1"/>
    </source>
</evidence>
<organism evidence="1 2">
    <name type="scientific">Apiospora arundinis</name>
    <dbReference type="NCBI Taxonomy" id="335852"/>
    <lineage>
        <taxon>Eukaryota</taxon>
        <taxon>Fungi</taxon>
        <taxon>Dikarya</taxon>
        <taxon>Ascomycota</taxon>
        <taxon>Pezizomycotina</taxon>
        <taxon>Sordariomycetes</taxon>
        <taxon>Xylariomycetidae</taxon>
        <taxon>Amphisphaeriales</taxon>
        <taxon>Apiosporaceae</taxon>
        <taxon>Apiospora</taxon>
    </lineage>
</organism>
<proteinExistence type="predicted"/>
<name>A0ABR2HYP0_9PEZI</name>
<reference evidence="1 2" key="1">
    <citation type="journal article" date="2024" name="IMA Fungus">
        <title>Apiospora arundinis, a panoply of carbohydrate-active enzymes and secondary metabolites.</title>
        <authorList>
            <person name="Sorensen T."/>
            <person name="Petersen C."/>
            <person name="Muurmann A.T."/>
            <person name="Christiansen J.V."/>
            <person name="Brundto M.L."/>
            <person name="Overgaard C.K."/>
            <person name="Boysen A.T."/>
            <person name="Wollenberg R.D."/>
            <person name="Larsen T.O."/>
            <person name="Sorensen J.L."/>
            <person name="Nielsen K.L."/>
            <person name="Sondergaard T.E."/>
        </authorList>
    </citation>
    <scope>NUCLEOTIDE SEQUENCE [LARGE SCALE GENOMIC DNA]</scope>
    <source>
        <strain evidence="1 2">AAU 773</strain>
    </source>
</reference>